<comment type="caution">
    <text evidence="1">The sequence shown here is derived from an EMBL/GenBank/DDBJ whole genome shotgun (WGS) entry which is preliminary data.</text>
</comment>
<organism evidence="1 2">
    <name type="scientific">Staphylococcus hominis</name>
    <dbReference type="NCBI Taxonomy" id="1290"/>
    <lineage>
        <taxon>Bacteria</taxon>
        <taxon>Bacillati</taxon>
        <taxon>Bacillota</taxon>
        <taxon>Bacilli</taxon>
        <taxon>Bacillales</taxon>
        <taxon>Staphylococcaceae</taxon>
        <taxon>Staphylococcus</taxon>
    </lineage>
</organism>
<dbReference type="Gene3D" id="3.40.630.100">
    <property type="entry name" value="Poly-gamma-glutamate hydrolase, zinc-binding motif"/>
    <property type="match status" value="1"/>
</dbReference>
<protein>
    <recommendedName>
        <fullName evidence="3">Phage-related replication protein</fullName>
    </recommendedName>
</protein>
<dbReference type="Proteomes" id="UP000241540">
    <property type="component" value="Unassembled WGS sequence"/>
</dbReference>
<evidence type="ECO:0000313" key="2">
    <source>
        <dbReference type="Proteomes" id="UP000241540"/>
    </source>
</evidence>
<dbReference type="InterPro" id="IPR008585">
    <property type="entry name" value="Gamma_PGA_hydro"/>
</dbReference>
<reference evidence="1 2" key="1">
    <citation type="journal article" date="2016" name="Front. Microbiol.">
        <title>Comprehensive Phylogenetic Analysis of Bovine Non-aureus Staphylococci Species Based on Whole-Genome Sequencing.</title>
        <authorList>
            <person name="Naushad S."/>
            <person name="Barkema H.W."/>
            <person name="Luby C."/>
            <person name="Condas L.A."/>
            <person name="Nobrega D.B."/>
            <person name="Carson D.A."/>
            <person name="De Buck J."/>
        </authorList>
    </citation>
    <scope>NUCLEOTIDE SEQUENCE [LARGE SCALE GENOMIC DNA]</scope>
    <source>
        <strain evidence="1 2">SNUC 5336</strain>
    </source>
</reference>
<proteinExistence type="predicted"/>
<dbReference type="InterPro" id="IPR038128">
    <property type="entry name" value="Gamma_PGA_hydro_sf"/>
</dbReference>
<name>A0A974QMG8_STAHO</name>
<accession>A0A974QMG8</accession>
<sequence>MLDKFKSMQELEKETIENEDWKIITKNRNSSVSILAIHGGGIEPTTTELASIIADEGGYNYFTFEGLRSKGNKELHVTSTRYDNKDAMNLVTESNQAIAIHGCDGNESIAYVGGKDERLKSLIKEQLNNIGIKANEAPSHISGQQDNNIVNCTTRGMGVQIELTTSLRKAFFKNNKTNRNSRENQSNWDKLMYDFAKAIKSAIENIE</sequence>
<evidence type="ECO:0008006" key="3">
    <source>
        <dbReference type="Google" id="ProtNLM"/>
    </source>
</evidence>
<dbReference type="Pfam" id="PF05908">
    <property type="entry name" value="Gamma_PGA_hydro"/>
    <property type="match status" value="1"/>
</dbReference>
<dbReference type="AlphaFoldDB" id="A0A974QMG8"/>
<evidence type="ECO:0000313" key="1">
    <source>
        <dbReference type="EMBL" id="PTK29342.1"/>
    </source>
</evidence>
<dbReference type="EMBL" id="PZHX01000030">
    <property type="protein sequence ID" value="PTK29342.1"/>
    <property type="molecule type" value="Genomic_DNA"/>
</dbReference>
<gene>
    <name evidence="1" type="ORF">BUZ51_11380</name>
</gene>